<proteinExistence type="predicted"/>
<reference evidence="2" key="1">
    <citation type="submission" date="2018-11" db="EMBL/GenBank/DDBJ databases">
        <authorList>
            <consortium name="Pathogen Informatics"/>
        </authorList>
    </citation>
    <scope>NUCLEOTIDE SEQUENCE</scope>
</reference>
<comment type="caution">
    <text evidence="2">The sequence shown here is derived from an EMBL/GenBank/DDBJ whole genome shotgun (WGS) entry which is preliminary data.</text>
</comment>
<evidence type="ECO:0000313" key="2">
    <source>
        <dbReference type="EMBL" id="VEL13119.1"/>
    </source>
</evidence>
<dbReference type="AlphaFoldDB" id="A0A448WJA3"/>
<protein>
    <submittedName>
        <fullName evidence="2">Uncharacterized protein</fullName>
    </submittedName>
</protein>
<organism evidence="2 3">
    <name type="scientific">Protopolystoma xenopodis</name>
    <dbReference type="NCBI Taxonomy" id="117903"/>
    <lineage>
        <taxon>Eukaryota</taxon>
        <taxon>Metazoa</taxon>
        <taxon>Spiralia</taxon>
        <taxon>Lophotrochozoa</taxon>
        <taxon>Platyhelminthes</taxon>
        <taxon>Monogenea</taxon>
        <taxon>Polyopisthocotylea</taxon>
        <taxon>Polystomatidea</taxon>
        <taxon>Polystomatidae</taxon>
        <taxon>Protopolystoma</taxon>
    </lineage>
</organism>
<feature type="coiled-coil region" evidence="1">
    <location>
        <begin position="5"/>
        <end position="32"/>
    </location>
</feature>
<keyword evidence="3" id="KW-1185">Reference proteome</keyword>
<sequence length="114" mass="12369">MLSPLTELTSEVARLNQERTNLQILLDSKAAELLTVSGQLAGLRNRLLEDNQLQYLEQANGEARSPPKPGMSAIQSKSGPLLESGYSLARRNSDEGRSAYIPNLAGGGISYLHF</sequence>
<evidence type="ECO:0000256" key="1">
    <source>
        <dbReference type="SAM" id="Coils"/>
    </source>
</evidence>
<accession>A0A448WJA3</accession>
<evidence type="ECO:0000313" key="3">
    <source>
        <dbReference type="Proteomes" id="UP000784294"/>
    </source>
</evidence>
<name>A0A448WJA3_9PLAT</name>
<dbReference type="EMBL" id="CAAALY010016818">
    <property type="protein sequence ID" value="VEL13119.1"/>
    <property type="molecule type" value="Genomic_DNA"/>
</dbReference>
<keyword evidence="1" id="KW-0175">Coiled coil</keyword>
<gene>
    <name evidence="2" type="ORF">PXEA_LOCUS6559</name>
</gene>
<dbReference type="Proteomes" id="UP000784294">
    <property type="component" value="Unassembled WGS sequence"/>
</dbReference>